<dbReference type="GeneTree" id="ENSGT00390000017291"/>
<dbReference type="GO" id="GO:0016849">
    <property type="term" value="F:phosphorus-oxygen lyase activity"/>
    <property type="evidence" value="ECO:0007669"/>
    <property type="project" value="TreeGrafter"/>
</dbReference>
<evidence type="ECO:0000256" key="1">
    <source>
        <dbReference type="ARBA" id="ARBA00005406"/>
    </source>
</evidence>
<evidence type="ECO:0000313" key="8">
    <source>
        <dbReference type="Ensembl" id="ENSLBEP00000037860.1"/>
    </source>
</evidence>
<keyword evidence="4" id="KW-0378">Hydrolase</keyword>
<evidence type="ECO:0000256" key="6">
    <source>
        <dbReference type="ARBA" id="ARBA00023157"/>
    </source>
</evidence>
<keyword evidence="7" id="KW-1133">Transmembrane helix</keyword>
<dbReference type="PANTHER" id="PTHR10912">
    <property type="entry name" value="ADP-RIBOSYL CYCLASE"/>
    <property type="match status" value="1"/>
</dbReference>
<dbReference type="InParanoid" id="A0A3Q3NQD1"/>
<proteinExistence type="inferred from homology"/>
<dbReference type="Pfam" id="PF02267">
    <property type="entry name" value="Rib_hydrolayse"/>
    <property type="match status" value="1"/>
</dbReference>
<dbReference type="PANTHER" id="PTHR10912:SF9">
    <property type="entry name" value="ADP-RIBOSYL CYCLASE_CYCLIC ADP-RIBOSE HYDROLASE"/>
    <property type="match status" value="1"/>
</dbReference>
<dbReference type="GO" id="GO:0030890">
    <property type="term" value="P:positive regulation of B cell proliferation"/>
    <property type="evidence" value="ECO:0007669"/>
    <property type="project" value="TreeGrafter"/>
</dbReference>
<sequence length="263" mass="30006">MVSRKVLSIDGAITFVVVVVVLVPSVLLFEENLINRCLEVNKDKKNCEKALALFKEAYVGKDPKTVTPDKYNDLFDEFPFNHPCEKSMLWSKTSDLVKLVGKECYFPIGRTMLGYMLDGFFWCGKENSPETITDFSQCTKPKINPYDSFWTTAAIRYAQYACGEVKVLLNGEKDDPYKLDSYLAESEVPYLEHPRVTKLAVIMAVKKKGRPGCNDKSLKELKNEMRKKGIVYDCKEVFEAQLEKCKHEKSADGVCECQELLKM</sequence>
<dbReference type="Gene3D" id="1.20.82.10">
    <property type="entry name" value="ADP Ribosyl Cyclase, Chain A, domain 1"/>
    <property type="match status" value="1"/>
</dbReference>
<evidence type="ECO:0000256" key="4">
    <source>
        <dbReference type="ARBA" id="ARBA00022801"/>
    </source>
</evidence>
<reference evidence="8" key="2">
    <citation type="submission" date="2025-09" db="UniProtKB">
        <authorList>
            <consortium name="Ensembl"/>
        </authorList>
    </citation>
    <scope>IDENTIFICATION</scope>
</reference>
<keyword evidence="6" id="KW-1015">Disulfide bond</keyword>
<evidence type="ECO:0000256" key="5">
    <source>
        <dbReference type="ARBA" id="ARBA00023027"/>
    </source>
</evidence>
<keyword evidence="7" id="KW-0472">Membrane</keyword>
<dbReference type="EC" id="3.2.2.6" evidence="2"/>
<dbReference type="GeneID" id="110004189"/>
<feature type="transmembrane region" description="Helical" evidence="7">
    <location>
        <begin position="12"/>
        <end position="29"/>
    </location>
</feature>
<dbReference type="STRING" id="56723.ENSLBEP00000037860"/>
<reference evidence="8" key="1">
    <citation type="submission" date="2025-08" db="UniProtKB">
        <authorList>
            <consortium name="Ensembl"/>
        </authorList>
    </citation>
    <scope>IDENTIFICATION</scope>
</reference>
<organism evidence="8 9">
    <name type="scientific">Labrus bergylta</name>
    <name type="common">ballan wrasse</name>
    <dbReference type="NCBI Taxonomy" id="56723"/>
    <lineage>
        <taxon>Eukaryota</taxon>
        <taxon>Metazoa</taxon>
        <taxon>Chordata</taxon>
        <taxon>Craniata</taxon>
        <taxon>Vertebrata</taxon>
        <taxon>Euteleostomi</taxon>
        <taxon>Actinopterygii</taxon>
        <taxon>Neopterygii</taxon>
        <taxon>Teleostei</taxon>
        <taxon>Neoteleostei</taxon>
        <taxon>Acanthomorphata</taxon>
        <taxon>Eupercaria</taxon>
        <taxon>Labriformes</taxon>
        <taxon>Labridae</taxon>
        <taxon>Labrus</taxon>
    </lineage>
</organism>
<dbReference type="Proteomes" id="UP000261660">
    <property type="component" value="Unplaced"/>
</dbReference>
<protein>
    <recommendedName>
        <fullName evidence="2">ADP-ribosyl cyclase/cyclic ADP-ribose hydrolase</fullName>
        <ecNumber evidence="2">3.2.2.6</ecNumber>
    </recommendedName>
</protein>
<evidence type="ECO:0000313" key="9">
    <source>
        <dbReference type="Proteomes" id="UP000261660"/>
    </source>
</evidence>
<dbReference type="GO" id="GO:0005886">
    <property type="term" value="C:plasma membrane"/>
    <property type="evidence" value="ECO:0007669"/>
    <property type="project" value="TreeGrafter"/>
</dbReference>
<dbReference type="SUPFAM" id="SSF52309">
    <property type="entry name" value="N-(deoxy)ribosyltransferase-like"/>
    <property type="match status" value="1"/>
</dbReference>
<dbReference type="OrthoDB" id="10028716at2759"/>
<name>A0A3Q3NQD1_9LABR</name>
<evidence type="ECO:0000256" key="7">
    <source>
        <dbReference type="SAM" id="Phobius"/>
    </source>
</evidence>
<keyword evidence="7" id="KW-0812">Transmembrane</keyword>
<keyword evidence="3" id="KW-0808">Transferase</keyword>
<dbReference type="Ensembl" id="ENSLBET00000039422.1">
    <property type="protein sequence ID" value="ENSLBEP00000037860.1"/>
    <property type="gene ID" value="ENSLBEG00000028247.1"/>
</dbReference>
<evidence type="ECO:0000256" key="3">
    <source>
        <dbReference type="ARBA" id="ARBA00022679"/>
    </source>
</evidence>
<dbReference type="Gene3D" id="3.40.50.720">
    <property type="entry name" value="NAD(P)-binding Rossmann-like Domain"/>
    <property type="match status" value="1"/>
</dbReference>
<dbReference type="AlphaFoldDB" id="A0A3Q3NQD1"/>
<dbReference type="RefSeq" id="XP_020515393.1">
    <property type="nucleotide sequence ID" value="XM_020659737.3"/>
</dbReference>
<dbReference type="GO" id="GO:0061809">
    <property type="term" value="F:NAD+ nucleosidase activity, cyclic ADP-ribose generating"/>
    <property type="evidence" value="ECO:0007669"/>
    <property type="project" value="UniProtKB-EC"/>
</dbReference>
<accession>A0A3Q3NQD1</accession>
<evidence type="ECO:0000256" key="2">
    <source>
        <dbReference type="ARBA" id="ARBA00011982"/>
    </source>
</evidence>
<dbReference type="GO" id="GO:0016740">
    <property type="term" value="F:transferase activity"/>
    <property type="evidence" value="ECO:0007669"/>
    <property type="project" value="UniProtKB-KW"/>
</dbReference>
<keyword evidence="9" id="KW-1185">Reference proteome</keyword>
<comment type="similarity">
    <text evidence="1">Belongs to the ADP-ribosyl cyclase family.</text>
</comment>
<dbReference type="InterPro" id="IPR003193">
    <property type="entry name" value="ADP-ribosyl_cyclase"/>
</dbReference>
<keyword evidence="5" id="KW-0520">NAD</keyword>